<reference evidence="1" key="1">
    <citation type="journal article" date="2012" name="Science">
        <title>Fermentation, hydrogen, and sulfur metabolism in multiple uncultivated bacterial phyla.</title>
        <authorList>
            <person name="Wrighton K.C."/>
            <person name="Thomas B.C."/>
            <person name="Sharon I."/>
            <person name="Miller C.S."/>
            <person name="Castelle C.J."/>
            <person name="VerBerkmoes N.C."/>
            <person name="Wilkins M.J."/>
            <person name="Hettich R.L."/>
            <person name="Lipton M.S."/>
            <person name="Williams K.H."/>
            <person name="Long P.E."/>
            <person name="Banfield J.F."/>
        </authorList>
    </citation>
    <scope>NUCLEOTIDE SEQUENCE [LARGE SCALE GENOMIC DNA]</scope>
</reference>
<organism evidence="1">
    <name type="scientific">uncultured bacterium</name>
    <name type="common">gcode 4</name>
    <dbReference type="NCBI Taxonomy" id="1234023"/>
    <lineage>
        <taxon>Bacteria</taxon>
        <taxon>environmental samples</taxon>
    </lineage>
</organism>
<proteinExistence type="predicted"/>
<comment type="caution">
    <text evidence="1">The sequence shown here is derived from an EMBL/GenBank/DDBJ whole genome shotgun (WGS) entry which is preliminary data.</text>
</comment>
<accession>K2GSE2</accession>
<name>K2GSE2_9BACT</name>
<gene>
    <name evidence="1" type="ORF">ACD_4C00384G0001</name>
</gene>
<dbReference type="AlphaFoldDB" id="K2GSE2"/>
<evidence type="ECO:0000313" key="1">
    <source>
        <dbReference type="EMBL" id="EKE26205.1"/>
    </source>
</evidence>
<dbReference type="EMBL" id="AMFJ01000900">
    <property type="protein sequence ID" value="EKE26205.1"/>
    <property type="molecule type" value="Genomic_DNA"/>
</dbReference>
<protein>
    <submittedName>
        <fullName evidence="1">Uncharacterized protein</fullName>
    </submittedName>
</protein>
<sequence>MLNKWPLTQDELNELENWIKLMLNELNWLYNLLISWTNIELMRLIKKYAMQERIEFSKFFRLFIKDFREFIDYLVNDWWNLMFSENEDIRNKAESDMFKADLFQNKYTEIINFKINQSIINISNETEIRVNTITGN</sequence>